<dbReference type="GeneID" id="36571939"/>
<evidence type="ECO:0000256" key="1">
    <source>
        <dbReference type="SAM" id="MobiDB-lite"/>
    </source>
</evidence>
<reference evidence="2 3" key="1">
    <citation type="journal article" date="2018" name="New Phytol.">
        <title>Comparative genomics and transcriptomics depict ericoid mycorrhizal fungi as versatile saprotrophs and plant mutualists.</title>
        <authorList>
            <person name="Martino E."/>
            <person name="Morin E."/>
            <person name="Grelet G.A."/>
            <person name="Kuo A."/>
            <person name="Kohler A."/>
            <person name="Daghino S."/>
            <person name="Barry K.W."/>
            <person name="Cichocki N."/>
            <person name="Clum A."/>
            <person name="Dockter R.B."/>
            <person name="Hainaut M."/>
            <person name="Kuo R.C."/>
            <person name="LaButti K."/>
            <person name="Lindahl B.D."/>
            <person name="Lindquist E.A."/>
            <person name="Lipzen A."/>
            <person name="Khouja H.R."/>
            <person name="Magnuson J."/>
            <person name="Murat C."/>
            <person name="Ohm R.A."/>
            <person name="Singer S.W."/>
            <person name="Spatafora J.W."/>
            <person name="Wang M."/>
            <person name="Veneault-Fourrey C."/>
            <person name="Henrissat B."/>
            <person name="Grigoriev I.V."/>
            <person name="Martin F.M."/>
            <person name="Perotto S."/>
        </authorList>
    </citation>
    <scope>NUCLEOTIDE SEQUENCE [LARGE SCALE GENOMIC DNA]</scope>
    <source>
        <strain evidence="2 3">ATCC 22711</strain>
    </source>
</reference>
<evidence type="ECO:0000313" key="2">
    <source>
        <dbReference type="EMBL" id="PSS20212.1"/>
    </source>
</evidence>
<name>A0A2T3B3J0_AMORE</name>
<organism evidence="2 3">
    <name type="scientific">Amorphotheca resinae ATCC 22711</name>
    <dbReference type="NCBI Taxonomy" id="857342"/>
    <lineage>
        <taxon>Eukaryota</taxon>
        <taxon>Fungi</taxon>
        <taxon>Dikarya</taxon>
        <taxon>Ascomycota</taxon>
        <taxon>Pezizomycotina</taxon>
        <taxon>Leotiomycetes</taxon>
        <taxon>Helotiales</taxon>
        <taxon>Amorphothecaceae</taxon>
        <taxon>Amorphotheca</taxon>
    </lineage>
</organism>
<feature type="region of interest" description="Disordered" evidence="1">
    <location>
        <begin position="1"/>
        <end position="29"/>
    </location>
</feature>
<dbReference type="Proteomes" id="UP000241818">
    <property type="component" value="Unassembled WGS sequence"/>
</dbReference>
<accession>A0A2T3B3J0</accession>
<gene>
    <name evidence="2" type="ORF">M430DRAFT_18379</name>
</gene>
<dbReference type="EMBL" id="KZ679010">
    <property type="protein sequence ID" value="PSS20212.1"/>
    <property type="molecule type" value="Genomic_DNA"/>
</dbReference>
<dbReference type="AlphaFoldDB" id="A0A2T3B3J0"/>
<sequence length="155" mass="16416">MAAPPFGHQQFMQQAPPANVFGGDDSDEEEDLSPIKIFIETPVHVSGDNNMVGIDAGLTASKVADALVSSLKQMSSASGGVPMIDQDGRPRPITVKVKAETKIEGSRNVVGERAVLSTLQATGAKKKTEDTKDGIKRGRAGSEPLTMVSKRVKKE</sequence>
<proteinExistence type="predicted"/>
<evidence type="ECO:0000313" key="3">
    <source>
        <dbReference type="Proteomes" id="UP000241818"/>
    </source>
</evidence>
<dbReference type="OrthoDB" id="5409271at2759"/>
<feature type="compositionally biased region" description="Basic and acidic residues" evidence="1">
    <location>
        <begin position="126"/>
        <end position="136"/>
    </location>
</feature>
<dbReference type="InParanoid" id="A0A2T3B3J0"/>
<keyword evidence="3" id="KW-1185">Reference proteome</keyword>
<dbReference type="RefSeq" id="XP_024721482.1">
    <property type="nucleotide sequence ID" value="XM_024863858.1"/>
</dbReference>
<protein>
    <submittedName>
        <fullName evidence="2">Uncharacterized protein</fullName>
    </submittedName>
</protein>
<feature type="region of interest" description="Disordered" evidence="1">
    <location>
        <begin position="121"/>
        <end position="155"/>
    </location>
</feature>